<dbReference type="EMBL" id="MSZX01000002">
    <property type="protein sequence ID" value="OPA80315.1"/>
    <property type="molecule type" value="Genomic_DNA"/>
</dbReference>
<sequence length="290" mass="33606">MLDFYQIQLTRCLETEQYGEAIQLLKFLLQCEGQEQYKTEWQALLDWLLGAFPEARGLNDAMVEDETESDMAEQYFRTKVDEDPEYVNKVLDSIMNGPLTPQKLLALEQLTYMDHPEIDEVLKTWLKAEQLPALLQFHVLQTLRKRGAAGTVEFTRGHEQLELEIEATPVRYEDFPQAVLNVPERVREQTEIQDPGLSLLALELWEQCVMAMYGTAAYNSIIDDDDSTIDIWAASLHIWMKEMLTGDFDMESEKIEIRESYGITDALRFRMEQAYKQLKGLIESPFLTSD</sequence>
<dbReference type="AlphaFoldDB" id="A0A1T2XKH4"/>
<name>A0A1T2XKH4_9BACL</name>
<proteinExistence type="predicted"/>
<dbReference type="STRING" id="1324314.BVG16_06165"/>
<comment type="caution">
    <text evidence="1">The sequence shown here is derived from an EMBL/GenBank/DDBJ whole genome shotgun (WGS) entry which is preliminary data.</text>
</comment>
<gene>
    <name evidence="1" type="ORF">BVG16_06165</name>
</gene>
<reference evidence="1 2" key="1">
    <citation type="submission" date="2017-01" db="EMBL/GenBank/DDBJ databases">
        <title>Genome analysis of Paenibacillus selenitrireducens ES3-24.</title>
        <authorList>
            <person name="Xu D."/>
            <person name="Yao R."/>
            <person name="Zheng S."/>
        </authorList>
    </citation>
    <scope>NUCLEOTIDE SEQUENCE [LARGE SCALE GENOMIC DNA]</scope>
    <source>
        <strain evidence="1 2">ES3-24</strain>
    </source>
</reference>
<organism evidence="1 2">
    <name type="scientific">Paenibacillus selenitireducens</name>
    <dbReference type="NCBI Taxonomy" id="1324314"/>
    <lineage>
        <taxon>Bacteria</taxon>
        <taxon>Bacillati</taxon>
        <taxon>Bacillota</taxon>
        <taxon>Bacilli</taxon>
        <taxon>Bacillales</taxon>
        <taxon>Paenibacillaceae</taxon>
        <taxon>Paenibacillus</taxon>
    </lineage>
</organism>
<protein>
    <submittedName>
        <fullName evidence="1">Uncharacterized protein</fullName>
    </submittedName>
</protein>
<evidence type="ECO:0000313" key="2">
    <source>
        <dbReference type="Proteomes" id="UP000190188"/>
    </source>
</evidence>
<dbReference type="OrthoDB" id="2677436at2"/>
<keyword evidence="2" id="KW-1185">Reference proteome</keyword>
<evidence type="ECO:0000313" key="1">
    <source>
        <dbReference type="EMBL" id="OPA80315.1"/>
    </source>
</evidence>
<dbReference type="Proteomes" id="UP000190188">
    <property type="component" value="Unassembled WGS sequence"/>
</dbReference>
<accession>A0A1T2XKH4</accession>